<proteinExistence type="predicted"/>
<dbReference type="InterPro" id="IPR051325">
    <property type="entry name" value="Nudix_hydrolase_domain"/>
</dbReference>
<evidence type="ECO:0000259" key="3">
    <source>
        <dbReference type="PROSITE" id="PS51462"/>
    </source>
</evidence>
<protein>
    <submittedName>
        <fullName evidence="4">NUDIX domain-containing protein</fullName>
    </submittedName>
</protein>
<dbReference type="GO" id="GO:0004081">
    <property type="term" value="F:bis(5'-nucleosyl)-tetraphosphatase (asymmetrical) activity"/>
    <property type="evidence" value="ECO:0007669"/>
    <property type="project" value="TreeGrafter"/>
</dbReference>
<dbReference type="PROSITE" id="PS51462">
    <property type="entry name" value="NUDIX"/>
    <property type="match status" value="1"/>
</dbReference>
<dbReference type="Pfam" id="PF00293">
    <property type="entry name" value="NUDIX"/>
    <property type="match status" value="1"/>
</dbReference>
<dbReference type="Gene3D" id="3.90.79.10">
    <property type="entry name" value="Nucleoside Triphosphate Pyrophosphohydrolase"/>
    <property type="match status" value="1"/>
</dbReference>
<evidence type="ECO:0000313" key="5">
    <source>
        <dbReference type="Proteomes" id="UP000609531"/>
    </source>
</evidence>
<sequence length="156" mass="16893">MADVVLSAGILMYRRRDRGVEVLLVHPGGPYWRRKDEGAWSIPKGLPETGEETAVAARREFEEEIGQPAAGALHSLGTVRQAGGKVVEAFAVAGDLAVDEIAGGGTVAIEWPPRSGEVRSFPEVDRAAWFALSEARNKLLAGQRPFLDRLEAYLRG</sequence>
<dbReference type="PANTHER" id="PTHR21340">
    <property type="entry name" value="DIADENOSINE 5,5-P1,P4-TETRAPHOSPHATE PYROPHOSPHOHYDROLASE MUTT"/>
    <property type="match status" value="1"/>
</dbReference>
<dbReference type="InterPro" id="IPR015797">
    <property type="entry name" value="NUDIX_hydrolase-like_dom_sf"/>
</dbReference>
<feature type="domain" description="Nudix hydrolase" evidence="3">
    <location>
        <begin position="3"/>
        <end position="152"/>
    </location>
</feature>
<gene>
    <name evidence="4" type="ORF">JCR33_12845</name>
</gene>
<dbReference type="GO" id="GO:0006167">
    <property type="term" value="P:AMP biosynthetic process"/>
    <property type="evidence" value="ECO:0007669"/>
    <property type="project" value="TreeGrafter"/>
</dbReference>
<organism evidence="4 5">
    <name type="scientific">Acuticoccus mangrovi</name>
    <dbReference type="NCBI Taxonomy" id="2796142"/>
    <lineage>
        <taxon>Bacteria</taxon>
        <taxon>Pseudomonadati</taxon>
        <taxon>Pseudomonadota</taxon>
        <taxon>Alphaproteobacteria</taxon>
        <taxon>Hyphomicrobiales</taxon>
        <taxon>Amorphaceae</taxon>
        <taxon>Acuticoccus</taxon>
    </lineage>
</organism>
<dbReference type="EMBL" id="JAEKJA010000010">
    <property type="protein sequence ID" value="MBJ3776585.1"/>
    <property type="molecule type" value="Genomic_DNA"/>
</dbReference>
<accession>A0A934IPZ6</accession>
<dbReference type="InterPro" id="IPR000086">
    <property type="entry name" value="NUDIX_hydrolase_dom"/>
</dbReference>
<comment type="caution">
    <text evidence="4">The sequence shown here is derived from an EMBL/GenBank/DDBJ whole genome shotgun (WGS) entry which is preliminary data.</text>
</comment>
<evidence type="ECO:0000256" key="1">
    <source>
        <dbReference type="ARBA" id="ARBA00001946"/>
    </source>
</evidence>
<dbReference type="PROSITE" id="PS00893">
    <property type="entry name" value="NUDIX_BOX"/>
    <property type="match status" value="1"/>
</dbReference>
<name>A0A934IPZ6_9HYPH</name>
<evidence type="ECO:0000313" key="4">
    <source>
        <dbReference type="EMBL" id="MBJ3776585.1"/>
    </source>
</evidence>
<dbReference type="AlphaFoldDB" id="A0A934IPZ6"/>
<evidence type="ECO:0000256" key="2">
    <source>
        <dbReference type="ARBA" id="ARBA00022801"/>
    </source>
</evidence>
<comment type="cofactor">
    <cofactor evidence="1">
        <name>Mg(2+)</name>
        <dbReference type="ChEBI" id="CHEBI:18420"/>
    </cofactor>
</comment>
<dbReference type="GO" id="GO:0006754">
    <property type="term" value="P:ATP biosynthetic process"/>
    <property type="evidence" value="ECO:0007669"/>
    <property type="project" value="TreeGrafter"/>
</dbReference>
<dbReference type="PANTHER" id="PTHR21340:SF7">
    <property type="entry name" value="NUDIX HYDROLASE DOMAIN-CONTAINING PROTEIN"/>
    <property type="match status" value="1"/>
</dbReference>
<keyword evidence="2" id="KW-0378">Hydrolase</keyword>
<dbReference type="InterPro" id="IPR020084">
    <property type="entry name" value="NUDIX_hydrolase_CS"/>
</dbReference>
<dbReference type="Proteomes" id="UP000609531">
    <property type="component" value="Unassembled WGS sequence"/>
</dbReference>
<dbReference type="CDD" id="cd04662">
    <property type="entry name" value="NUDIX_Hydrolase"/>
    <property type="match status" value="1"/>
</dbReference>
<reference evidence="4" key="1">
    <citation type="submission" date="2020-12" db="EMBL/GenBank/DDBJ databases">
        <title>Bacterial taxonomy.</title>
        <authorList>
            <person name="Pan X."/>
        </authorList>
    </citation>
    <scope>NUCLEOTIDE SEQUENCE</scope>
    <source>
        <strain evidence="4">B2012</strain>
    </source>
</reference>
<dbReference type="SUPFAM" id="SSF55811">
    <property type="entry name" value="Nudix"/>
    <property type="match status" value="1"/>
</dbReference>
<keyword evidence="5" id="KW-1185">Reference proteome</keyword>